<feature type="compositionally biased region" description="Basic and acidic residues" evidence="1">
    <location>
        <begin position="21"/>
        <end position="31"/>
    </location>
</feature>
<evidence type="ECO:0000256" key="1">
    <source>
        <dbReference type="SAM" id="MobiDB-lite"/>
    </source>
</evidence>
<protein>
    <submittedName>
        <fullName evidence="2">Uncharacterized protein</fullName>
    </submittedName>
</protein>
<feature type="region of interest" description="Disordered" evidence="1">
    <location>
        <begin position="1"/>
        <end position="37"/>
    </location>
</feature>
<feature type="region of interest" description="Disordered" evidence="1">
    <location>
        <begin position="99"/>
        <end position="153"/>
    </location>
</feature>
<name>A0A6A0AJ36_HAELA</name>
<evidence type="ECO:0000313" key="2">
    <source>
        <dbReference type="EMBL" id="GFH32950.1"/>
    </source>
</evidence>
<reference evidence="2 3" key="1">
    <citation type="submission" date="2020-02" db="EMBL/GenBank/DDBJ databases">
        <title>Draft genome sequence of Haematococcus lacustris strain NIES-144.</title>
        <authorList>
            <person name="Morimoto D."/>
            <person name="Nakagawa S."/>
            <person name="Yoshida T."/>
            <person name="Sawayama S."/>
        </authorList>
    </citation>
    <scope>NUCLEOTIDE SEQUENCE [LARGE SCALE GENOMIC DNA]</scope>
    <source>
        <strain evidence="2 3">NIES-144</strain>
    </source>
</reference>
<organism evidence="2 3">
    <name type="scientific">Haematococcus lacustris</name>
    <name type="common">Green alga</name>
    <name type="synonym">Haematococcus pluvialis</name>
    <dbReference type="NCBI Taxonomy" id="44745"/>
    <lineage>
        <taxon>Eukaryota</taxon>
        <taxon>Viridiplantae</taxon>
        <taxon>Chlorophyta</taxon>
        <taxon>core chlorophytes</taxon>
        <taxon>Chlorophyceae</taxon>
        <taxon>CS clade</taxon>
        <taxon>Chlamydomonadales</taxon>
        <taxon>Haematococcaceae</taxon>
        <taxon>Haematococcus</taxon>
    </lineage>
</organism>
<dbReference type="Proteomes" id="UP000485058">
    <property type="component" value="Unassembled WGS sequence"/>
</dbReference>
<feature type="non-terminal residue" evidence="2">
    <location>
        <position position="153"/>
    </location>
</feature>
<sequence length="153" mass="16729">MAKKKNPGKKQKASRSPQGKQRQERRNGWDTKKRKVKGRPRLVIKVLGGAVLRGCKKTKRNLMAHLQLRAEVHSQLRVIASLFVLRIFLTCLVEAPCSSQEATPAAASEPEPSTPPPAKRSKRTEAEQAAEPTQPTKGKGKGEAAKAKPAPQP</sequence>
<accession>A0A6A0AJ36</accession>
<evidence type="ECO:0000313" key="3">
    <source>
        <dbReference type="Proteomes" id="UP000485058"/>
    </source>
</evidence>
<feature type="compositionally biased region" description="Low complexity" evidence="1">
    <location>
        <begin position="101"/>
        <end position="111"/>
    </location>
</feature>
<feature type="non-terminal residue" evidence="2">
    <location>
        <position position="1"/>
    </location>
</feature>
<keyword evidence="3" id="KW-1185">Reference proteome</keyword>
<proteinExistence type="predicted"/>
<comment type="caution">
    <text evidence="2">The sequence shown here is derived from an EMBL/GenBank/DDBJ whole genome shotgun (WGS) entry which is preliminary data.</text>
</comment>
<gene>
    <name evidence="2" type="ORF">HaLaN_32252</name>
</gene>
<dbReference type="EMBL" id="BLLF01007439">
    <property type="protein sequence ID" value="GFH32950.1"/>
    <property type="molecule type" value="Genomic_DNA"/>
</dbReference>
<dbReference type="AlphaFoldDB" id="A0A6A0AJ36"/>
<feature type="compositionally biased region" description="Basic residues" evidence="1">
    <location>
        <begin position="1"/>
        <end position="13"/>
    </location>
</feature>